<protein>
    <submittedName>
        <fullName evidence="2">Uncharacterized protein</fullName>
    </submittedName>
</protein>
<evidence type="ECO:0000313" key="3">
    <source>
        <dbReference type="Proteomes" id="UP000442990"/>
    </source>
</evidence>
<proteinExistence type="predicted"/>
<gene>
    <name evidence="2" type="ORF">F8144_25090</name>
</gene>
<reference evidence="2 3" key="1">
    <citation type="submission" date="2019-09" db="EMBL/GenBank/DDBJ databases">
        <title>Isolation and identification of active actinomycetes.</title>
        <authorList>
            <person name="Yu Z."/>
            <person name="Han C."/>
            <person name="Yu B."/>
        </authorList>
    </citation>
    <scope>NUCLEOTIDE SEQUENCE [LARGE SCALE GENOMIC DNA]</scope>
    <source>
        <strain evidence="2 3">NEAU-H2</strain>
    </source>
</reference>
<organism evidence="2 3">
    <name type="scientific">Streptomyces triticiradicis</name>
    <dbReference type="NCBI Taxonomy" id="2651189"/>
    <lineage>
        <taxon>Bacteria</taxon>
        <taxon>Bacillati</taxon>
        <taxon>Actinomycetota</taxon>
        <taxon>Actinomycetes</taxon>
        <taxon>Kitasatosporales</taxon>
        <taxon>Streptomycetaceae</taxon>
        <taxon>Streptomyces</taxon>
    </lineage>
</organism>
<dbReference type="Proteomes" id="UP000442990">
    <property type="component" value="Unassembled WGS sequence"/>
</dbReference>
<name>A0A7J5DBI8_9ACTN</name>
<dbReference type="EMBL" id="WBKG01000023">
    <property type="protein sequence ID" value="KAB1985836.1"/>
    <property type="molecule type" value="Genomic_DNA"/>
</dbReference>
<accession>A0A7J5DBI8</accession>
<dbReference type="AlphaFoldDB" id="A0A7J5DBI8"/>
<comment type="caution">
    <text evidence="2">The sequence shown here is derived from an EMBL/GenBank/DDBJ whole genome shotgun (WGS) entry which is preliminary data.</text>
</comment>
<dbReference type="RefSeq" id="WP_151471765.1">
    <property type="nucleotide sequence ID" value="NZ_WBKG01000023.1"/>
</dbReference>
<evidence type="ECO:0000313" key="2">
    <source>
        <dbReference type="EMBL" id="KAB1985836.1"/>
    </source>
</evidence>
<sequence>MRVVPGRPAQHYGTSVDPATLRPCPVRRPGTVGERRRDVGLGPLEERLRRLSDGVWGPRET</sequence>
<keyword evidence="3" id="KW-1185">Reference proteome</keyword>
<feature type="region of interest" description="Disordered" evidence="1">
    <location>
        <begin position="1"/>
        <end position="39"/>
    </location>
</feature>
<evidence type="ECO:0000256" key="1">
    <source>
        <dbReference type="SAM" id="MobiDB-lite"/>
    </source>
</evidence>